<evidence type="ECO:0000256" key="3">
    <source>
        <dbReference type="PROSITE-ProRule" id="PRU00339"/>
    </source>
</evidence>
<dbReference type="Proteomes" id="UP000052020">
    <property type="component" value="Unassembled WGS sequence"/>
</dbReference>
<keyword evidence="3" id="KW-0802">TPR repeat</keyword>
<feature type="repeat" description="TPR" evidence="3">
    <location>
        <begin position="314"/>
        <end position="347"/>
    </location>
</feature>
<name>A0A0S7XMC5_9BACT</name>
<dbReference type="Pfam" id="PF13181">
    <property type="entry name" value="TPR_8"/>
    <property type="match status" value="1"/>
</dbReference>
<proteinExistence type="predicted"/>
<comment type="caution">
    <text evidence="6">The sequence shown here is derived from an EMBL/GenBank/DDBJ whole genome shotgun (WGS) entry which is preliminary data.</text>
</comment>
<dbReference type="InterPro" id="IPR004358">
    <property type="entry name" value="Sig_transdc_His_kin-like_C"/>
</dbReference>
<feature type="repeat" description="TPR" evidence="3">
    <location>
        <begin position="62"/>
        <end position="95"/>
    </location>
</feature>
<dbReference type="EC" id="2.7.13.3" evidence="2"/>
<dbReference type="Gene3D" id="3.30.565.10">
    <property type="entry name" value="Histidine kinase-like ATPase, C-terminal domain"/>
    <property type="match status" value="1"/>
</dbReference>
<feature type="repeat" description="TPR" evidence="3">
    <location>
        <begin position="96"/>
        <end position="129"/>
    </location>
</feature>
<comment type="catalytic activity">
    <reaction evidence="1">
        <text>ATP + protein L-histidine = ADP + protein N-phospho-L-histidine.</text>
        <dbReference type="EC" id="2.7.13.3"/>
    </reaction>
</comment>
<dbReference type="SMART" id="SM00028">
    <property type="entry name" value="TPR"/>
    <property type="match status" value="8"/>
</dbReference>
<feature type="domain" description="Histidine kinase" evidence="5">
    <location>
        <begin position="406"/>
        <end position="605"/>
    </location>
</feature>
<dbReference type="SUPFAM" id="SSF55874">
    <property type="entry name" value="ATPase domain of HSP90 chaperone/DNA topoisomerase II/histidine kinase"/>
    <property type="match status" value="1"/>
</dbReference>
<dbReference type="GO" id="GO:0004673">
    <property type="term" value="F:protein histidine kinase activity"/>
    <property type="evidence" value="ECO:0007669"/>
    <property type="project" value="UniProtKB-EC"/>
</dbReference>
<dbReference type="GO" id="GO:0006493">
    <property type="term" value="P:protein O-linked glycosylation"/>
    <property type="evidence" value="ECO:0007669"/>
    <property type="project" value="InterPro"/>
</dbReference>
<dbReference type="PROSITE" id="PS50005">
    <property type="entry name" value="TPR"/>
    <property type="match status" value="4"/>
</dbReference>
<dbReference type="Pfam" id="PF13414">
    <property type="entry name" value="TPR_11"/>
    <property type="match status" value="1"/>
</dbReference>
<dbReference type="Pfam" id="PF13432">
    <property type="entry name" value="TPR_16"/>
    <property type="match status" value="1"/>
</dbReference>
<dbReference type="PRINTS" id="PR00344">
    <property type="entry name" value="BCTRLSENSOR"/>
</dbReference>
<dbReference type="GO" id="GO:0097363">
    <property type="term" value="F:protein O-acetylglucosaminyltransferase activity"/>
    <property type="evidence" value="ECO:0007669"/>
    <property type="project" value="TreeGrafter"/>
</dbReference>
<dbReference type="InterPro" id="IPR036890">
    <property type="entry name" value="HATPase_C_sf"/>
</dbReference>
<evidence type="ECO:0000313" key="7">
    <source>
        <dbReference type="Proteomes" id="UP000052020"/>
    </source>
</evidence>
<dbReference type="Pfam" id="PF00515">
    <property type="entry name" value="TPR_1"/>
    <property type="match status" value="1"/>
</dbReference>
<dbReference type="Pfam" id="PF02518">
    <property type="entry name" value="HATPase_c"/>
    <property type="match status" value="1"/>
</dbReference>
<dbReference type="InterPro" id="IPR037919">
    <property type="entry name" value="OGT"/>
</dbReference>
<dbReference type="PROSITE" id="PS50109">
    <property type="entry name" value="HIS_KIN"/>
    <property type="match status" value="1"/>
</dbReference>
<dbReference type="InterPro" id="IPR011990">
    <property type="entry name" value="TPR-like_helical_dom_sf"/>
</dbReference>
<dbReference type="SMART" id="SM00387">
    <property type="entry name" value="HATPase_c"/>
    <property type="match status" value="1"/>
</dbReference>
<dbReference type="PROSITE" id="PS50293">
    <property type="entry name" value="TPR_REGION"/>
    <property type="match status" value="3"/>
</dbReference>
<reference evidence="6 7" key="1">
    <citation type="journal article" date="2015" name="Microbiome">
        <title>Genomic resolution of linkages in carbon, nitrogen, and sulfur cycling among widespread estuary sediment bacteria.</title>
        <authorList>
            <person name="Baker B.J."/>
            <person name="Lazar C.S."/>
            <person name="Teske A.P."/>
            <person name="Dick G.J."/>
        </authorList>
    </citation>
    <scope>NUCLEOTIDE SEQUENCE [LARGE SCALE GENOMIC DNA]</scope>
    <source>
        <strain evidence="6">DG_56</strain>
    </source>
</reference>
<evidence type="ECO:0000259" key="5">
    <source>
        <dbReference type="PROSITE" id="PS50109"/>
    </source>
</evidence>
<dbReference type="Gene3D" id="1.25.40.10">
    <property type="entry name" value="Tetratricopeptide repeat domain"/>
    <property type="match status" value="3"/>
</dbReference>
<dbReference type="InterPro" id="IPR005467">
    <property type="entry name" value="His_kinase_dom"/>
</dbReference>
<feature type="compositionally biased region" description="Polar residues" evidence="4">
    <location>
        <begin position="1"/>
        <end position="15"/>
    </location>
</feature>
<dbReference type="PANTHER" id="PTHR44366:SF1">
    <property type="entry name" value="UDP-N-ACETYLGLUCOSAMINE--PEPTIDE N-ACETYLGLUCOSAMINYLTRANSFERASE 110 KDA SUBUNIT"/>
    <property type="match status" value="1"/>
</dbReference>
<protein>
    <recommendedName>
        <fullName evidence="2">histidine kinase</fullName>
        <ecNumber evidence="2">2.7.13.3</ecNumber>
    </recommendedName>
</protein>
<evidence type="ECO:0000256" key="1">
    <source>
        <dbReference type="ARBA" id="ARBA00000085"/>
    </source>
</evidence>
<dbReference type="EMBL" id="LIZY01000073">
    <property type="protein sequence ID" value="KPJ63608.1"/>
    <property type="molecule type" value="Genomic_DNA"/>
</dbReference>
<sequence>MSPSNRKNQRAASRSPNRRRKKTLNRAARRLAAEAARLLSEGRIDKAVAEYRRLVELAADHAGAHQELGAALYKSGAFDEAAQAFRRAARINPDLAEPHYGLGLIHKDRRQYQEAVRDFSRALRLRPDFLLARHNRGISRFSLGRTDRAAEDFQAAVEARPDFAEAWHDLAACHAHQRRWADAEACLERCLGLESDNPELHFEFGVIHSEDEATPPERAIEAFENAIRLDADHLDARFKLALTYLQIRRAHPDARKLAIEQLGNILDREAIRARTFTPAEAWFTLGTLYDDLPADREMALDAYRHCIEADPNFAAAYNNIGAILRERGETEAALESFRRALDIDPHYHLAYRNIAGIYYAEAEELLAKDLTRYLDLDRVRAAEILQRLLVALLDTARSDVYQDAWQEMHELKNLLAILGTKARNAAESGEGGGEVAGLAQQIFDRVAERLRTVRHDQPAMQSVDLNQAVRDAVRAARQIMAEGTSVRLRLDPRLPQVQADPGRVQEALRNVCFNAVEAMPGGGRLVVTTEHRSEAVTIRVKDTGTGIAPGDVRKIFQPGFSTKPGGSGMGLVLARNIMLEHEGGLEISSNPGVGTEVTLTLPASGTIWGPPSPLRLRPVLIEDVSQMLTQEV</sequence>
<evidence type="ECO:0000256" key="2">
    <source>
        <dbReference type="ARBA" id="ARBA00012438"/>
    </source>
</evidence>
<accession>A0A0S7XMC5</accession>
<dbReference type="AlphaFoldDB" id="A0A0S7XMC5"/>
<dbReference type="Pfam" id="PF14559">
    <property type="entry name" value="TPR_19"/>
    <property type="match status" value="1"/>
</dbReference>
<organism evidence="6 7">
    <name type="scientific">candidate division KD3-62 bacterium DG_56</name>
    <dbReference type="NCBI Taxonomy" id="1704032"/>
    <lineage>
        <taxon>Bacteria</taxon>
        <taxon>candidate division KD3-62</taxon>
    </lineage>
</organism>
<feature type="repeat" description="TPR" evidence="3">
    <location>
        <begin position="130"/>
        <end position="163"/>
    </location>
</feature>
<dbReference type="InterPro" id="IPR003594">
    <property type="entry name" value="HATPase_dom"/>
</dbReference>
<evidence type="ECO:0000256" key="4">
    <source>
        <dbReference type="SAM" id="MobiDB-lite"/>
    </source>
</evidence>
<dbReference type="PANTHER" id="PTHR44366">
    <property type="entry name" value="UDP-N-ACETYLGLUCOSAMINE--PEPTIDE N-ACETYLGLUCOSAMINYLTRANSFERASE 110 KDA SUBUNIT"/>
    <property type="match status" value="1"/>
</dbReference>
<dbReference type="InterPro" id="IPR019734">
    <property type="entry name" value="TPR_rpt"/>
</dbReference>
<dbReference type="SUPFAM" id="SSF48452">
    <property type="entry name" value="TPR-like"/>
    <property type="match status" value="1"/>
</dbReference>
<feature type="region of interest" description="Disordered" evidence="4">
    <location>
        <begin position="1"/>
        <end position="24"/>
    </location>
</feature>
<gene>
    <name evidence="6" type="ORF">AMK68_03505</name>
</gene>
<evidence type="ECO:0000313" key="6">
    <source>
        <dbReference type="EMBL" id="KPJ63608.1"/>
    </source>
</evidence>